<keyword evidence="1" id="KW-0732">Signal</keyword>
<dbReference type="EMBL" id="GGEC01006804">
    <property type="protein sequence ID" value="MBW87287.1"/>
    <property type="molecule type" value="Transcribed_RNA"/>
</dbReference>
<accession>A0A2P2J1H8</accession>
<sequence>MPSLDLFLTLNTLIFLLRVLPIELSYQTSTASYPVDA</sequence>
<organism evidence="2">
    <name type="scientific">Rhizophora mucronata</name>
    <name type="common">Asiatic mangrove</name>
    <dbReference type="NCBI Taxonomy" id="61149"/>
    <lineage>
        <taxon>Eukaryota</taxon>
        <taxon>Viridiplantae</taxon>
        <taxon>Streptophyta</taxon>
        <taxon>Embryophyta</taxon>
        <taxon>Tracheophyta</taxon>
        <taxon>Spermatophyta</taxon>
        <taxon>Magnoliopsida</taxon>
        <taxon>eudicotyledons</taxon>
        <taxon>Gunneridae</taxon>
        <taxon>Pentapetalae</taxon>
        <taxon>rosids</taxon>
        <taxon>fabids</taxon>
        <taxon>Malpighiales</taxon>
        <taxon>Rhizophoraceae</taxon>
        <taxon>Rhizophora</taxon>
    </lineage>
</organism>
<dbReference type="AlphaFoldDB" id="A0A2P2J1H8"/>
<feature type="chain" id="PRO_5015166540" evidence="1">
    <location>
        <begin position="22"/>
        <end position="37"/>
    </location>
</feature>
<reference evidence="2" key="1">
    <citation type="submission" date="2018-02" db="EMBL/GenBank/DDBJ databases">
        <title>Rhizophora mucronata_Transcriptome.</title>
        <authorList>
            <person name="Meera S.P."/>
            <person name="Sreeshan A."/>
            <person name="Augustine A."/>
        </authorList>
    </citation>
    <scope>NUCLEOTIDE SEQUENCE</scope>
    <source>
        <tissue evidence="2">Leaf</tissue>
    </source>
</reference>
<protein>
    <submittedName>
        <fullName evidence="2">Uncharacterized protein</fullName>
    </submittedName>
</protein>
<evidence type="ECO:0000313" key="2">
    <source>
        <dbReference type="EMBL" id="MBW87287.1"/>
    </source>
</evidence>
<feature type="signal peptide" evidence="1">
    <location>
        <begin position="1"/>
        <end position="21"/>
    </location>
</feature>
<proteinExistence type="predicted"/>
<name>A0A2P2J1H8_RHIMU</name>
<evidence type="ECO:0000256" key="1">
    <source>
        <dbReference type="SAM" id="SignalP"/>
    </source>
</evidence>